<evidence type="ECO:0000256" key="3">
    <source>
        <dbReference type="ARBA" id="ARBA00022989"/>
    </source>
</evidence>
<sequence>MLLRVALLGILISVLAVALCAVLSGVSRVYRNYLPQAYHRVMVGGALVVLLSLLVGTSDYNGAGMEMIEAAVSGIARPEAFALKILLTALTLGAGFKGGEVVPVLLPAQPSGAWRGPCWVCRPPLRRP</sequence>
<keyword evidence="2 5" id="KW-0812">Transmembrane</keyword>
<dbReference type="Gene3D" id="1.10.3080.10">
    <property type="entry name" value="Clc chloride channel"/>
    <property type="match status" value="1"/>
</dbReference>
<comment type="subcellular location">
    <subcellularLocation>
        <location evidence="1">Membrane</location>
        <topology evidence="1">Multi-pass membrane protein</topology>
    </subcellularLocation>
</comment>
<dbReference type="GO" id="GO:0016020">
    <property type="term" value="C:membrane"/>
    <property type="evidence" value="ECO:0007669"/>
    <property type="project" value="UniProtKB-SubCell"/>
</dbReference>
<comment type="caution">
    <text evidence="6">The sequence shown here is derived from an EMBL/GenBank/DDBJ whole genome shotgun (WGS) entry which is preliminary data.</text>
</comment>
<gene>
    <name evidence="6" type="ORF">SDC9_146702</name>
</gene>
<dbReference type="InterPro" id="IPR001807">
    <property type="entry name" value="ClC"/>
</dbReference>
<evidence type="ECO:0000256" key="1">
    <source>
        <dbReference type="ARBA" id="ARBA00004141"/>
    </source>
</evidence>
<evidence type="ECO:0008006" key="7">
    <source>
        <dbReference type="Google" id="ProtNLM"/>
    </source>
</evidence>
<protein>
    <recommendedName>
        <fullName evidence="7">Voltage-gated ClC-type chloride channel ClcB</fullName>
    </recommendedName>
</protein>
<evidence type="ECO:0000256" key="2">
    <source>
        <dbReference type="ARBA" id="ARBA00022692"/>
    </source>
</evidence>
<keyword evidence="3 5" id="KW-1133">Transmembrane helix</keyword>
<dbReference type="Pfam" id="PF00654">
    <property type="entry name" value="Voltage_CLC"/>
    <property type="match status" value="1"/>
</dbReference>
<accession>A0A645ECD8</accession>
<dbReference type="InterPro" id="IPR014743">
    <property type="entry name" value="Cl-channel_core"/>
</dbReference>
<evidence type="ECO:0000313" key="6">
    <source>
        <dbReference type="EMBL" id="MPM99510.1"/>
    </source>
</evidence>
<dbReference type="AlphaFoldDB" id="A0A645ECD8"/>
<reference evidence="6" key="1">
    <citation type="submission" date="2019-08" db="EMBL/GenBank/DDBJ databases">
        <authorList>
            <person name="Kucharzyk K."/>
            <person name="Murdoch R.W."/>
            <person name="Higgins S."/>
            <person name="Loffler F."/>
        </authorList>
    </citation>
    <scope>NUCLEOTIDE SEQUENCE</scope>
</reference>
<feature type="transmembrane region" description="Helical" evidence="5">
    <location>
        <begin position="38"/>
        <end position="57"/>
    </location>
</feature>
<organism evidence="6">
    <name type="scientific">bioreactor metagenome</name>
    <dbReference type="NCBI Taxonomy" id="1076179"/>
    <lineage>
        <taxon>unclassified sequences</taxon>
        <taxon>metagenomes</taxon>
        <taxon>ecological metagenomes</taxon>
    </lineage>
</organism>
<dbReference type="GO" id="GO:0015108">
    <property type="term" value="F:chloride transmembrane transporter activity"/>
    <property type="evidence" value="ECO:0007669"/>
    <property type="project" value="InterPro"/>
</dbReference>
<keyword evidence="4 5" id="KW-0472">Membrane</keyword>
<dbReference type="SUPFAM" id="SSF81340">
    <property type="entry name" value="Clc chloride channel"/>
    <property type="match status" value="1"/>
</dbReference>
<name>A0A645ECD8_9ZZZZ</name>
<evidence type="ECO:0000256" key="4">
    <source>
        <dbReference type="ARBA" id="ARBA00023136"/>
    </source>
</evidence>
<dbReference type="EMBL" id="VSSQ01045598">
    <property type="protein sequence ID" value="MPM99510.1"/>
    <property type="molecule type" value="Genomic_DNA"/>
</dbReference>
<evidence type="ECO:0000256" key="5">
    <source>
        <dbReference type="SAM" id="Phobius"/>
    </source>
</evidence>
<proteinExistence type="predicted"/>